<evidence type="ECO:0000256" key="2">
    <source>
        <dbReference type="ARBA" id="ARBA00023125"/>
    </source>
</evidence>
<dbReference type="GO" id="GO:0003700">
    <property type="term" value="F:DNA-binding transcription factor activity"/>
    <property type="evidence" value="ECO:0007669"/>
    <property type="project" value="InterPro"/>
</dbReference>
<dbReference type="EMBL" id="LZZI01000224">
    <property type="protein sequence ID" value="OOM51827.1"/>
    <property type="molecule type" value="Genomic_DNA"/>
</dbReference>
<dbReference type="SUPFAM" id="SSF46785">
    <property type="entry name" value="Winged helix' DNA-binding domain"/>
    <property type="match status" value="1"/>
</dbReference>
<reference evidence="5 6" key="1">
    <citation type="submission" date="2016-05" db="EMBL/GenBank/DDBJ databases">
        <title>Microbial solvent formation.</title>
        <authorList>
            <person name="Poehlein A."/>
            <person name="Montoya Solano J.D."/>
            <person name="Flitsch S."/>
            <person name="Krabben P."/>
            <person name="Duerre P."/>
            <person name="Daniel R."/>
        </authorList>
    </citation>
    <scope>NUCLEOTIDE SEQUENCE [LARGE SCALE GENOMIC DNA]</scope>
    <source>
        <strain evidence="5 6">DSM 53</strain>
    </source>
</reference>
<keyword evidence="1" id="KW-0805">Transcription regulation</keyword>
<dbReference type="PANTHER" id="PTHR42756">
    <property type="entry name" value="TRANSCRIPTIONAL REGULATOR, MARR"/>
    <property type="match status" value="1"/>
</dbReference>
<dbReference type="InterPro" id="IPR011991">
    <property type="entry name" value="ArsR-like_HTH"/>
</dbReference>
<dbReference type="PANTHER" id="PTHR42756:SF1">
    <property type="entry name" value="TRANSCRIPTIONAL REPRESSOR OF EMRAB OPERON"/>
    <property type="match status" value="1"/>
</dbReference>
<evidence type="ECO:0000313" key="6">
    <source>
        <dbReference type="Proteomes" id="UP000190973"/>
    </source>
</evidence>
<dbReference type="GO" id="GO:0003677">
    <property type="term" value="F:DNA binding"/>
    <property type="evidence" value="ECO:0007669"/>
    <property type="project" value="UniProtKB-KW"/>
</dbReference>
<organism evidence="5 6">
    <name type="scientific">Clostridium beijerinckii</name>
    <name type="common">Clostridium MP</name>
    <dbReference type="NCBI Taxonomy" id="1520"/>
    <lineage>
        <taxon>Bacteria</taxon>
        <taxon>Bacillati</taxon>
        <taxon>Bacillota</taxon>
        <taxon>Clostridia</taxon>
        <taxon>Eubacteriales</taxon>
        <taxon>Clostridiaceae</taxon>
        <taxon>Clostridium</taxon>
    </lineage>
</organism>
<evidence type="ECO:0000313" key="5">
    <source>
        <dbReference type="EMBL" id="OOM51827.1"/>
    </source>
</evidence>
<comment type="caution">
    <text evidence="5">The sequence shown here is derived from an EMBL/GenBank/DDBJ whole genome shotgun (WGS) entry which is preliminary data.</text>
</comment>
<dbReference type="InterPro" id="IPR036390">
    <property type="entry name" value="WH_DNA-bd_sf"/>
</dbReference>
<dbReference type="Proteomes" id="UP000190973">
    <property type="component" value="Unassembled WGS sequence"/>
</dbReference>
<dbReference type="AlphaFoldDB" id="A0A1S8RF47"/>
<name>A0A1S8RF47_CLOBE</name>
<dbReference type="Pfam" id="PF01047">
    <property type="entry name" value="MarR"/>
    <property type="match status" value="1"/>
</dbReference>
<gene>
    <name evidence="5" type="ORF">CLBCK_49490</name>
</gene>
<proteinExistence type="predicted"/>
<protein>
    <submittedName>
        <fullName evidence="5">Putative HTH-type transcriptional regulator</fullName>
    </submittedName>
</protein>
<dbReference type="CDD" id="cd00090">
    <property type="entry name" value="HTH_ARSR"/>
    <property type="match status" value="1"/>
</dbReference>
<evidence type="ECO:0000259" key="4">
    <source>
        <dbReference type="PROSITE" id="PS50995"/>
    </source>
</evidence>
<dbReference type="RefSeq" id="WP_077841085.1">
    <property type="nucleotide sequence ID" value="NZ_JABTAE010000001.1"/>
</dbReference>
<keyword evidence="3" id="KW-0804">Transcription</keyword>
<accession>A0A1S8RF47</accession>
<feature type="domain" description="HTH marR-type" evidence="4">
    <location>
        <begin position="11"/>
        <end position="143"/>
    </location>
</feature>
<dbReference type="PRINTS" id="PR00598">
    <property type="entry name" value="HTHMARR"/>
</dbReference>
<dbReference type="Gene3D" id="1.10.10.10">
    <property type="entry name" value="Winged helix-like DNA-binding domain superfamily/Winged helix DNA-binding domain"/>
    <property type="match status" value="1"/>
</dbReference>
<dbReference type="InterPro" id="IPR000835">
    <property type="entry name" value="HTH_MarR-typ"/>
</dbReference>
<evidence type="ECO:0000256" key="3">
    <source>
        <dbReference type="ARBA" id="ARBA00023163"/>
    </source>
</evidence>
<dbReference type="InterPro" id="IPR036388">
    <property type="entry name" value="WH-like_DNA-bd_sf"/>
</dbReference>
<dbReference type="PROSITE" id="PS50995">
    <property type="entry name" value="HTH_MARR_2"/>
    <property type="match status" value="1"/>
</dbReference>
<evidence type="ECO:0000256" key="1">
    <source>
        <dbReference type="ARBA" id="ARBA00023015"/>
    </source>
</evidence>
<sequence length="154" mass="17438">MSNLDDLKKIGSCICRNLRMTTRVTTQYFDQVFQEVGLTAPQFSLLADIASRENVAVSELAEALLMDQTTVTRNIEILRKKGYVDVRTDDNDSRRKCISISDVGIKKLDEAIPVWNEVQSPIEKEIGTEKFEEFLKTLAQIQNVINNSSNKVPK</sequence>
<dbReference type="SMART" id="SM00347">
    <property type="entry name" value="HTH_MARR"/>
    <property type="match status" value="1"/>
</dbReference>
<keyword evidence="2" id="KW-0238">DNA-binding</keyword>